<evidence type="ECO:0000313" key="1">
    <source>
        <dbReference type="EMBL" id="SOY32166.1"/>
    </source>
</evidence>
<dbReference type="RefSeq" id="WP_103242133.1">
    <property type="nucleotide sequence ID" value="NZ_OFSM01000041.1"/>
</dbReference>
<dbReference type="OrthoDB" id="9770834at2"/>
<reference evidence="1 2" key="1">
    <citation type="submission" date="2018-01" db="EMBL/GenBank/DDBJ databases">
        <authorList>
            <person name="Gaut B.S."/>
            <person name="Morton B.R."/>
            <person name="Clegg M.T."/>
            <person name="Duvall M.R."/>
        </authorList>
    </citation>
    <scope>NUCLEOTIDE SEQUENCE [LARGE SCALE GENOMIC DNA]</scope>
    <source>
        <strain evidence="1">GP69</strain>
    </source>
</reference>
<evidence type="ECO:0000313" key="2">
    <source>
        <dbReference type="Proteomes" id="UP000236311"/>
    </source>
</evidence>
<organism evidence="1 2">
    <name type="scientific">Acetatifactor muris</name>
    <dbReference type="NCBI Taxonomy" id="879566"/>
    <lineage>
        <taxon>Bacteria</taxon>
        <taxon>Bacillati</taxon>
        <taxon>Bacillota</taxon>
        <taxon>Clostridia</taxon>
        <taxon>Lachnospirales</taxon>
        <taxon>Lachnospiraceae</taxon>
        <taxon>Acetatifactor</taxon>
    </lineage>
</organism>
<name>A0A2K4ZP28_9FIRM</name>
<proteinExistence type="predicted"/>
<evidence type="ECO:0008006" key="3">
    <source>
        <dbReference type="Google" id="ProtNLM"/>
    </source>
</evidence>
<dbReference type="EMBL" id="OFSM01000041">
    <property type="protein sequence ID" value="SOY32166.1"/>
    <property type="molecule type" value="Genomic_DNA"/>
</dbReference>
<accession>A0A2K4ZP28</accession>
<keyword evidence="2" id="KW-1185">Reference proteome</keyword>
<dbReference type="AlphaFoldDB" id="A0A2K4ZP28"/>
<gene>
    <name evidence="1" type="ORF">AMURIS_04924</name>
</gene>
<dbReference type="Proteomes" id="UP000236311">
    <property type="component" value="Unassembled WGS sequence"/>
</dbReference>
<protein>
    <recommendedName>
        <fullName evidence="3">Transposase (putative) YhgA-like domain-containing protein</fullName>
    </recommendedName>
</protein>
<sequence length="293" mass="33970">MDQEVKTISSDAEKRPEQVAKYTAKDSVFTSLFREPKYLLQLYQALHPEDHEATEDSIKNVTITNVLLDQYYNDVGFQIGEKIVILVEQQSSWSINIVVRCLLYLAQTYQEYFESTKQNVYGSKKLELPKPEMYVIFTGSRKTKPEYLYLSKEFFDGDDSVLDVKVKMIYDGKEGDIINQYVTFTKIYNEQVKLHGRTREAVLETIRICKDQNVLSEYLSGREKEVVDIMMTLFNEEYILKTYVESREKEASEKTKIGTAQKLYKKGNSIEDIADTLDVSVKEVEQWIGLVGV</sequence>